<dbReference type="EMBL" id="CP061169">
    <property type="protein sequence ID" value="QPZ39664.1"/>
    <property type="molecule type" value="Genomic_DNA"/>
</dbReference>
<gene>
    <name evidence="2" type="ORF">HCR76_06345</name>
</gene>
<proteinExistence type="predicted"/>
<feature type="domain" description="DinB-like" evidence="1">
    <location>
        <begin position="15"/>
        <end position="159"/>
    </location>
</feature>
<dbReference type="InterPro" id="IPR024775">
    <property type="entry name" value="DinB-like"/>
</dbReference>
<evidence type="ECO:0000313" key="3">
    <source>
        <dbReference type="Proteomes" id="UP000662814"/>
    </source>
</evidence>
<dbReference type="Gene3D" id="1.20.120.450">
    <property type="entry name" value="dinb family like domain"/>
    <property type="match status" value="1"/>
</dbReference>
<dbReference type="Proteomes" id="UP000662814">
    <property type="component" value="Chromosome"/>
</dbReference>
<dbReference type="RefSeq" id="WP_166989246.1">
    <property type="nucleotide sequence ID" value="NZ_CP061169.1"/>
</dbReference>
<reference evidence="2 3" key="1">
    <citation type="submission" date="2020-12" db="EMBL/GenBank/DDBJ databases">
        <title>Microbacterium sp. HY060.</title>
        <authorList>
            <person name="Zhou J."/>
        </authorList>
    </citation>
    <scope>NUCLEOTIDE SEQUENCE [LARGE SCALE GENOMIC DNA]</scope>
    <source>
        <strain evidence="2 3">HY60</strain>
    </source>
</reference>
<dbReference type="Pfam" id="PF12867">
    <property type="entry name" value="DinB_2"/>
    <property type="match status" value="1"/>
</dbReference>
<dbReference type="InterPro" id="IPR034660">
    <property type="entry name" value="DinB/YfiT-like"/>
</dbReference>
<dbReference type="SUPFAM" id="SSF109854">
    <property type="entry name" value="DinB/YfiT-like putative metalloenzymes"/>
    <property type="match status" value="1"/>
</dbReference>
<keyword evidence="3" id="KW-1185">Reference proteome</keyword>
<evidence type="ECO:0000313" key="2">
    <source>
        <dbReference type="EMBL" id="QPZ39664.1"/>
    </source>
</evidence>
<evidence type="ECO:0000259" key="1">
    <source>
        <dbReference type="Pfam" id="PF12867"/>
    </source>
</evidence>
<sequence length="167" mass="18058">MNARDILIEAANRPRQAAERLRSKLGPDVLNGHPGGHDNSVAWLLWHTGREIDVQLAALISADEVWSTRDYAQKTGLGSAGDEVGFGHTPDEARAIRVNDAEVLYEYLSETTDALIAYLRTLSDDDLGEVIDDSWNPPVTRGVRIVSIIDDAAQHIGQAGYAAGALA</sequence>
<protein>
    <submittedName>
        <fullName evidence="2">DinB family protein</fullName>
    </submittedName>
</protein>
<accession>A0ABX6YM61</accession>
<name>A0ABX6YM61_9MICO</name>
<organism evidence="2 3">
    <name type="scientific">Paramicrobacterium chengjingii</name>
    <dbReference type="NCBI Taxonomy" id="2769067"/>
    <lineage>
        <taxon>Bacteria</taxon>
        <taxon>Bacillati</taxon>
        <taxon>Actinomycetota</taxon>
        <taxon>Actinomycetes</taxon>
        <taxon>Micrococcales</taxon>
        <taxon>Microbacteriaceae</taxon>
        <taxon>Paramicrobacterium</taxon>
    </lineage>
</organism>
<dbReference type="NCBIfam" id="NF047843">
    <property type="entry name" value="MST_Rv0443"/>
    <property type="match status" value="1"/>
</dbReference>